<dbReference type="PANTHER" id="PTHR37694:SF1">
    <property type="entry name" value="SLR8022 PROTEIN"/>
    <property type="match status" value="1"/>
</dbReference>
<dbReference type="AlphaFoldDB" id="A0A261EWP3"/>
<gene>
    <name evidence="2" type="ORF">PSRA_1207</name>
</gene>
<dbReference type="CDD" id="cd02230">
    <property type="entry name" value="cupin_HP0902-like"/>
    <property type="match status" value="1"/>
</dbReference>
<protein>
    <recommendedName>
        <fullName evidence="1">Cupin type-2 domain-containing protein</fullName>
    </recommendedName>
</protein>
<accession>A0A261EWP3</accession>
<name>A0A261EWP3_9BIFI</name>
<dbReference type="Proteomes" id="UP000216725">
    <property type="component" value="Unassembled WGS sequence"/>
</dbReference>
<dbReference type="Pfam" id="PF07883">
    <property type="entry name" value="Cupin_2"/>
    <property type="match status" value="1"/>
</dbReference>
<dbReference type="PANTHER" id="PTHR37694">
    <property type="entry name" value="SLR8022 PROTEIN"/>
    <property type="match status" value="1"/>
</dbReference>
<dbReference type="InterPro" id="IPR014710">
    <property type="entry name" value="RmlC-like_jellyroll"/>
</dbReference>
<feature type="domain" description="Cupin type-2" evidence="1">
    <location>
        <begin position="41"/>
        <end position="102"/>
    </location>
</feature>
<dbReference type="OrthoDB" id="1121052at2"/>
<evidence type="ECO:0000313" key="2">
    <source>
        <dbReference type="EMBL" id="OZG51263.1"/>
    </source>
</evidence>
<dbReference type="RefSeq" id="WP_094661024.1">
    <property type="nucleotide sequence ID" value="NZ_MWWR01000009.1"/>
</dbReference>
<evidence type="ECO:0000313" key="3">
    <source>
        <dbReference type="Proteomes" id="UP000216725"/>
    </source>
</evidence>
<dbReference type="InterPro" id="IPR011051">
    <property type="entry name" value="RmlC_Cupin_sf"/>
</dbReference>
<evidence type="ECO:0000259" key="1">
    <source>
        <dbReference type="Pfam" id="PF07883"/>
    </source>
</evidence>
<organism evidence="2 3">
    <name type="scientific">Pseudoscardovia radai</name>
    <dbReference type="NCBI Taxonomy" id="987066"/>
    <lineage>
        <taxon>Bacteria</taxon>
        <taxon>Bacillati</taxon>
        <taxon>Actinomycetota</taxon>
        <taxon>Actinomycetes</taxon>
        <taxon>Bifidobacteriales</taxon>
        <taxon>Bifidobacteriaceae</taxon>
        <taxon>Pseudoscardovia</taxon>
    </lineage>
</organism>
<dbReference type="InterPro" id="IPR013096">
    <property type="entry name" value="Cupin_2"/>
</dbReference>
<proteinExistence type="predicted"/>
<keyword evidence="3" id="KW-1185">Reference proteome</keyword>
<sequence length="121" mass="13188">MALSSSKETKVVTGIFQDLPITPHATTSKIVENNERLRHVVFAMDAGCDMKEHASPRAVVVTLLQGVMDFWIGAEKSVLRAGDVIYLAPGEPHSLKAVEPCYMALTLVDVAHFPAEQEQKG</sequence>
<comment type="caution">
    <text evidence="2">The sequence shown here is derived from an EMBL/GenBank/DDBJ whole genome shotgun (WGS) entry which is preliminary data.</text>
</comment>
<reference evidence="2 3" key="1">
    <citation type="journal article" date="2017" name="BMC Genomics">
        <title>Comparative genomic and phylogenomic analyses of the Bifidobacteriaceae family.</title>
        <authorList>
            <person name="Lugli G.A."/>
            <person name="Milani C."/>
            <person name="Turroni F."/>
            <person name="Duranti S."/>
            <person name="Mancabelli L."/>
            <person name="Mangifesta M."/>
            <person name="Ferrario C."/>
            <person name="Modesto M."/>
            <person name="Mattarelli P."/>
            <person name="Jiri K."/>
            <person name="van Sinderen D."/>
            <person name="Ventura M."/>
        </authorList>
    </citation>
    <scope>NUCLEOTIDE SEQUENCE [LARGE SCALE GENOMIC DNA]</scope>
    <source>
        <strain evidence="2 3">DSM 24742</strain>
    </source>
</reference>
<dbReference type="SUPFAM" id="SSF51182">
    <property type="entry name" value="RmlC-like cupins"/>
    <property type="match status" value="1"/>
</dbReference>
<dbReference type="EMBL" id="MWWR01000009">
    <property type="protein sequence ID" value="OZG51263.1"/>
    <property type="molecule type" value="Genomic_DNA"/>
</dbReference>
<dbReference type="Gene3D" id="2.60.120.10">
    <property type="entry name" value="Jelly Rolls"/>
    <property type="match status" value="1"/>
</dbReference>